<feature type="non-terminal residue" evidence="2">
    <location>
        <position position="1"/>
    </location>
</feature>
<dbReference type="InterPro" id="IPR024775">
    <property type="entry name" value="DinB-like"/>
</dbReference>
<name>X0VET4_9ZZZZ</name>
<evidence type="ECO:0000313" key="2">
    <source>
        <dbReference type="EMBL" id="GAF99035.1"/>
    </source>
</evidence>
<dbReference type="EMBL" id="BARS01012374">
    <property type="protein sequence ID" value="GAF99035.1"/>
    <property type="molecule type" value="Genomic_DNA"/>
</dbReference>
<dbReference type="Pfam" id="PF12867">
    <property type="entry name" value="DinB_2"/>
    <property type="match status" value="1"/>
</dbReference>
<sequence>HGPTLEGGAWHGPSLMESIKGVDVGQAAARPIEGRHAIWEIVNHCAYWMESVDKALHGEVMASIPETEDWVGLGETTEDWTRDLARMDQVYEKLQATISGFDGDLDAMVGAQFGENFFQFSNRKMLHGIADHNIYHAGQVSILKRK</sequence>
<dbReference type="SUPFAM" id="SSF109854">
    <property type="entry name" value="DinB/YfiT-like putative metalloenzymes"/>
    <property type="match status" value="1"/>
</dbReference>
<protein>
    <recommendedName>
        <fullName evidence="1">DinB-like domain-containing protein</fullName>
    </recommendedName>
</protein>
<dbReference type="InterPro" id="IPR034660">
    <property type="entry name" value="DinB/YfiT-like"/>
</dbReference>
<dbReference type="AlphaFoldDB" id="X0VET4"/>
<feature type="domain" description="DinB-like" evidence="1">
    <location>
        <begin position="17"/>
        <end position="140"/>
    </location>
</feature>
<comment type="caution">
    <text evidence="2">The sequence shown here is derived from an EMBL/GenBank/DDBJ whole genome shotgun (WGS) entry which is preliminary data.</text>
</comment>
<gene>
    <name evidence="2" type="ORF">S01H1_22078</name>
</gene>
<proteinExistence type="predicted"/>
<organism evidence="2">
    <name type="scientific">marine sediment metagenome</name>
    <dbReference type="NCBI Taxonomy" id="412755"/>
    <lineage>
        <taxon>unclassified sequences</taxon>
        <taxon>metagenomes</taxon>
        <taxon>ecological metagenomes</taxon>
    </lineage>
</organism>
<reference evidence="2" key="1">
    <citation type="journal article" date="2014" name="Front. Microbiol.">
        <title>High frequency of phylogenetically diverse reductive dehalogenase-homologous genes in deep subseafloor sedimentary metagenomes.</title>
        <authorList>
            <person name="Kawai M."/>
            <person name="Futagami T."/>
            <person name="Toyoda A."/>
            <person name="Takaki Y."/>
            <person name="Nishi S."/>
            <person name="Hori S."/>
            <person name="Arai W."/>
            <person name="Tsubouchi T."/>
            <person name="Morono Y."/>
            <person name="Uchiyama I."/>
            <person name="Ito T."/>
            <person name="Fujiyama A."/>
            <person name="Inagaki F."/>
            <person name="Takami H."/>
        </authorList>
    </citation>
    <scope>NUCLEOTIDE SEQUENCE</scope>
    <source>
        <strain evidence="2">Expedition CK06-06</strain>
    </source>
</reference>
<accession>X0VET4</accession>
<dbReference type="Gene3D" id="1.20.120.450">
    <property type="entry name" value="dinb family like domain"/>
    <property type="match status" value="1"/>
</dbReference>
<evidence type="ECO:0000259" key="1">
    <source>
        <dbReference type="Pfam" id="PF12867"/>
    </source>
</evidence>